<dbReference type="AlphaFoldDB" id="A0A0F9H2V4"/>
<evidence type="ECO:0000313" key="1">
    <source>
        <dbReference type="EMBL" id="KKM05370.1"/>
    </source>
</evidence>
<name>A0A0F9H2V4_9ZZZZ</name>
<sequence>MPMYNVGSYWRPIQAGTEDLRGKTRPFLCRLGVHRPHRKASAKSRMCLRCPYFWIVR</sequence>
<gene>
    <name evidence="1" type="ORF">LCGC14_1754760</name>
</gene>
<dbReference type="EMBL" id="LAZR01016238">
    <property type="protein sequence ID" value="KKM05370.1"/>
    <property type="molecule type" value="Genomic_DNA"/>
</dbReference>
<reference evidence="1" key="1">
    <citation type="journal article" date="2015" name="Nature">
        <title>Complex archaea that bridge the gap between prokaryotes and eukaryotes.</title>
        <authorList>
            <person name="Spang A."/>
            <person name="Saw J.H."/>
            <person name="Jorgensen S.L."/>
            <person name="Zaremba-Niedzwiedzka K."/>
            <person name="Martijn J."/>
            <person name="Lind A.E."/>
            <person name="van Eijk R."/>
            <person name="Schleper C."/>
            <person name="Guy L."/>
            <person name="Ettema T.J."/>
        </authorList>
    </citation>
    <scope>NUCLEOTIDE SEQUENCE</scope>
</reference>
<protein>
    <submittedName>
        <fullName evidence="1">Uncharacterized protein</fullName>
    </submittedName>
</protein>
<organism evidence="1">
    <name type="scientific">marine sediment metagenome</name>
    <dbReference type="NCBI Taxonomy" id="412755"/>
    <lineage>
        <taxon>unclassified sequences</taxon>
        <taxon>metagenomes</taxon>
        <taxon>ecological metagenomes</taxon>
    </lineage>
</organism>
<accession>A0A0F9H2V4</accession>
<proteinExistence type="predicted"/>
<comment type="caution">
    <text evidence="1">The sequence shown here is derived from an EMBL/GenBank/DDBJ whole genome shotgun (WGS) entry which is preliminary data.</text>
</comment>